<dbReference type="AlphaFoldDB" id="A0A5D2F0V8"/>
<dbReference type="Proteomes" id="UP000323506">
    <property type="component" value="Chromosome A10"/>
</dbReference>
<evidence type="ECO:0000313" key="1">
    <source>
        <dbReference type="EMBL" id="TYG99593.1"/>
    </source>
</evidence>
<keyword evidence="2" id="KW-1185">Reference proteome</keyword>
<evidence type="ECO:0008006" key="3">
    <source>
        <dbReference type="Google" id="ProtNLM"/>
    </source>
</evidence>
<protein>
    <recommendedName>
        <fullName evidence="3">SAM domain-containing protein</fullName>
    </recommendedName>
</protein>
<organism evidence="1 2">
    <name type="scientific">Gossypium darwinii</name>
    <name type="common">Darwin's cotton</name>
    <name type="synonym">Gossypium barbadense var. darwinii</name>
    <dbReference type="NCBI Taxonomy" id="34276"/>
    <lineage>
        <taxon>Eukaryota</taxon>
        <taxon>Viridiplantae</taxon>
        <taxon>Streptophyta</taxon>
        <taxon>Embryophyta</taxon>
        <taxon>Tracheophyta</taxon>
        <taxon>Spermatophyta</taxon>
        <taxon>Magnoliopsida</taxon>
        <taxon>eudicotyledons</taxon>
        <taxon>Gunneridae</taxon>
        <taxon>Pentapetalae</taxon>
        <taxon>rosids</taxon>
        <taxon>malvids</taxon>
        <taxon>Malvales</taxon>
        <taxon>Malvaceae</taxon>
        <taxon>Malvoideae</taxon>
        <taxon>Gossypium</taxon>
    </lineage>
</organism>
<reference evidence="1 2" key="1">
    <citation type="submission" date="2019-06" db="EMBL/GenBank/DDBJ databases">
        <title>WGS assembly of Gossypium darwinii.</title>
        <authorList>
            <person name="Chen Z.J."/>
            <person name="Sreedasyam A."/>
            <person name="Ando A."/>
            <person name="Song Q."/>
            <person name="De L."/>
            <person name="Hulse-Kemp A."/>
            <person name="Ding M."/>
            <person name="Ye W."/>
            <person name="Kirkbride R."/>
            <person name="Jenkins J."/>
            <person name="Plott C."/>
            <person name="Lovell J."/>
            <person name="Lin Y.-M."/>
            <person name="Vaughn R."/>
            <person name="Liu B."/>
            <person name="Li W."/>
            <person name="Simpson S."/>
            <person name="Scheffler B."/>
            <person name="Saski C."/>
            <person name="Grover C."/>
            <person name="Hu G."/>
            <person name="Conover J."/>
            <person name="Carlson J."/>
            <person name="Shu S."/>
            <person name="Boston L."/>
            <person name="Williams M."/>
            <person name="Peterson D."/>
            <person name="Mcgee K."/>
            <person name="Jones D."/>
            <person name="Wendel J."/>
            <person name="Stelly D."/>
            <person name="Grimwood J."/>
            <person name="Schmutz J."/>
        </authorList>
    </citation>
    <scope>NUCLEOTIDE SEQUENCE [LARGE SCALE GENOMIC DNA]</scope>
    <source>
        <strain evidence="1">1808015.09</strain>
    </source>
</reference>
<accession>A0A5D2F0V8</accession>
<proteinExistence type="predicted"/>
<name>A0A5D2F0V8_GOSDA</name>
<evidence type="ECO:0000313" key="2">
    <source>
        <dbReference type="Proteomes" id="UP000323506"/>
    </source>
</evidence>
<dbReference type="EMBL" id="CM017697">
    <property type="protein sequence ID" value="TYG99593.1"/>
    <property type="molecule type" value="Genomic_DNA"/>
</dbReference>
<sequence>MKCLSLSFLPSKERKELLYVDMTALKQMGENDLKELGIPMYPGAYHVTDEKIYNLCLLTINLGDSIKWVVIRVSYRFKSIIIFLCEYIVWALGRRYFWLCCL</sequence>
<gene>
    <name evidence="1" type="ORF">ES288_A10G207100v1</name>
</gene>